<keyword evidence="5" id="KW-1185">Reference proteome</keyword>
<proteinExistence type="predicted"/>
<feature type="compositionally biased region" description="Acidic residues" evidence="3">
    <location>
        <begin position="1"/>
        <end position="10"/>
    </location>
</feature>
<protein>
    <recommendedName>
        <fullName evidence="6">UV radiation resistance-associated gene protein</fullName>
    </recommendedName>
</protein>
<dbReference type="EMBL" id="LWDG02000196">
    <property type="protein sequence ID" value="KAE8267808.1"/>
    <property type="molecule type" value="Genomic_DNA"/>
</dbReference>
<dbReference type="GO" id="GO:0000149">
    <property type="term" value="F:SNARE binding"/>
    <property type="evidence" value="ECO:0007669"/>
    <property type="project" value="TreeGrafter"/>
</dbReference>
<organism evidence="4 5">
    <name type="scientific">Tilletia walkeri</name>
    <dbReference type="NCBI Taxonomy" id="117179"/>
    <lineage>
        <taxon>Eukaryota</taxon>
        <taxon>Fungi</taxon>
        <taxon>Dikarya</taxon>
        <taxon>Basidiomycota</taxon>
        <taxon>Ustilaginomycotina</taxon>
        <taxon>Exobasidiomycetes</taxon>
        <taxon>Tilletiales</taxon>
        <taxon>Tilletiaceae</taxon>
        <taxon>Tilletia</taxon>
    </lineage>
</organism>
<dbReference type="Proteomes" id="UP000078113">
    <property type="component" value="Unassembled WGS sequence"/>
</dbReference>
<dbReference type="GO" id="GO:0035493">
    <property type="term" value="P:SNARE complex assembly"/>
    <property type="evidence" value="ECO:0007669"/>
    <property type="project" value="TreeGrafter"/>
</dbReference>
<name>A0A8X7T4G7_9BASI</name>
<dbReference type="AlphaFoldDB" id="A0A8X7T4G7"/>
<feature type="compositionally biased region" description="Polar residues" evidence="3">
    <location>
        <begin position="180"/>
        <end position="192"/>
    </location>
</feature>
<feature type="region of interest" description="Disordered" evidence="3">
    <location>
        <begin position="180"/>
        <end position="203"/>
    </location>
</feature>
<feature type="region of interest" description="Disordered" evidence="3">
    <location>
        <begin position="506"/>
        <end position="595"/>
    </location>
</feature>
<feature type="region of interest" description="Disordered" evidence="3">
    <location>
        <begin position="340"/>
        <end position="398"/>
    </location>
</feature>
<feature type="coiled-coil region" evidence="2">
    <location>
        <begin position="79"/>
        <end position="110"/>
    </location>
</feature>
<comment type="caution">
    <text evidence="4">The sequence shown here is derived from an EMBL/GenBank/DDBJ whole genome shotgun (WGS) entry which is preliminary data.</text>
</comment>
<dbReference type="PANTHER" id="PTHR15157">
    <property type="entry name" value="UV RADIATION RESISTANCE-ASSOCIATED GENE PROTEIN"/>
    <property type="match status" value="1"/>
</dbReference>
<evidence type="ECO:0000256" key="1">
    <source>
        <dbReference type="ARBA" id="ARBA00023054"/>
    </source>
</evidence>
<sequence>MSAASEEEDSASSASHPMDQQPPLPSPYPTPSQEELNQLEDQLSHQLQHSTWKPIIHPWERTLASSQAAFRVHYIRQEVNDLHAQCDQARNRLERRKAEFAARRERLISARQLEAAEQRRAEDLEKANTVLSKRLTAVGLSLHRRRVHLLRLLEQIYPIELDDPSQFLFSIASVPLPNGTSSTDLRQQQRSTSKGKEKASEPAEVTLKNQDAEVTAAALGLVAQLVTLLSAYLETPIHYPLATAGSRSVVQDAISIMNGPRAFPLYSKGVEGYRFEYAVFLLNKDIEQLVNEHHVPLIDLRQTLPNLKNLMITVISATSPKAYTSSASRRHISARQIALSSTSSPPTSILQLHPHTQGPHHHHHHSATSSSSYIHHHHLGKGHPFSSNSSTASSGSAALPGAMATAAGNGGRLHSNASVSISVASANGSDITLAGGVGPHHHNHHVRPPSNGSSAGTGGGGGAGVGRAGGGPGGGANARSASQASVASTWAASLLGWKTFYANGSASGSEVSLGGSGPNSPNPNGGGGAGTEEEERRRTSSLGSVLGFGLSESESKSSLNSDGTVGAGADAEEERTGKNGQAGPPTVRRLGAATS</sequence>
<feature type="compositionally biased region" description="Low complexity" evidence="3">
    <location>
        <begin position="386"/>
        <end position="398"/>
    </location>
</feature>
<evidence type="ECO:0000313" key="4">
    <source>
        <dbReference type="EMBL" id="KAE8267808.1"/>
    </source>
</evidence>
<evidence type="ECO:0000256" key="2">
    <source>
        <dbReference type="SAM" id="Coils"/>
    </source>
</evidence>
<dbReference type="GO" id="GO:0000323">
    <property type="term" value="C:lytic vacuole"/>
    <property type="evidence" value="ECO:0007669"/>
    <property type="project" value="TreeGrafter"/>
</dbReference>
<feature type="region of interest" description="Disordered" evidence="3">
    <location>
        <begin position="1"/>
        <end position="35"/>
    </location>
</feature>
<dbReference type="PANTHER" id="PTHR15157:SF5">
    <property type="entry name" value="UV RADIATION RESISTANCE-ASSOCIATED GENE PROTEIN"/>
    <property type="match status" value="1"/>
</dbReference>
<keyword evidence="1 2" id="KW-0175">Coiled coil</keyword>
<reference evidence="4" key="2">
    <citation type="journal article" date="2019" name="IMA Fungus">
        <title>Genome sequencing and comparison of five Tilletia species to identify candidate genes for the detection of regulated species infecting wheat.</title>
        <authorList>
            <person name="Nguyen H.D.T."/>
            <person name="Sultana T."/>
            <person name="Kesanakurti P."/>
            <person name="Hambleton S."/>
        </authorList>
    </citation>
    <scope>NUCLEOTIDE SEQUENCE</scope>
    <source>
        <strain evidence="4">DAOMC 236422</strain>
    </source>
</reference>
<feature type="compositionally biased region" description="Low complexity" evidence="3">
    <location>
        <begin position="540"/>
        <end position="561"/>
    </location>
</feature>
<accession>A0A8X7T4G7</accession>
<feature type="region of interest" description="Disordered" evidence="3">
    <location>
        <begin position="432"/>
        <end position="479"/>
    </location>
</feature>
<evidence type="ECO:0000313" key="5">
    <source>
        <dbReference type="Proteomes" id="UP000078113"/>
    </source>
</evidence>
<gene>
    <name evidence="4" type="ORF">A4X09_0g4535</name>
</gene>
<evidence type="ECO:0000256" key="3">
    <source>
        <dbReference type="SAM" id="MobiDB-lite"/>
    </source>
</evidence>
<evidence type="ECO:0008006" key="6">
    <source>
        <dbReference type="Google" id="ProtNLM"/>
    </source>
</evidence>
<feature type="compositionally biased region" description="Gly residues" evidence="3">
    <location>
        <begin position="455"/>
        <end position="476"/>
    </location>
</feature>
<reference evidence="4" key="1">
    <citation type="submission" date="2016-04" db="EMBL/GenBank/DDBJ databases">
        <authorList>
            <person name="Nguyen H.D."/>
            <person name="Samba Siva P."/>
            <person name="Cullis J."/>
            <person name="Levesque C.A."/>
            <person name="Hambleton S."/>
        </authorList>
    </citation>
    <scope>NUCLEOTIDE SEQUENCE</scope>
    <source>
        <strain evidence="4">DAOMC 236422</strain>
    </source>
</reference>
<feature type="compositionally biased region" description="Pro residues" evidence="3">
    <location>
        <begin position="20"/>
        <end position="30"/>
    </location>
</feature>
<dbReference type="GO" id="GO:0005768">
    <property type="term" value="C:endosome"/>
    <property type="evidence" value="ECO:0007669"/>
    <property type="project" value="TreeGrafter"/>
</dbReference>